<organism evidence="1 2">
    <name type="scientific">Hyphobacterium marinum</name>
    <dbReference type="NCBI Taxonomy" id="3116574"/>
    <lineage>
        <taxon>Bacteria</taxon>
        <taxon>Pseudomonadati</taxon>
        <taxon>Pseudomonadota</taxon>
        <taxon>Alphaproteobacteria</taxon>
        <taxon>Maricaulales</taxon>
        <taxon>Maricaulaceae</taxon>
        <taxon>Hyphobacterium</taxon>
    </lineage>
</organism>
<protein>
    <submittedName>
        <fullName evidence="1">Uncharacterized protein</fullName>
    </submittedName>
</protein>
<evidence type="ECO:0000313" key="1">
    <source>
        <dbReference type="EMBL" id="MEE2566625.1"/>
    </source>
</evidence>
<dbReference type="RefSeq" id="WP_330196174.1">
    <property type="nucleotide sequence ID" value="NZ_JAZDRO010000003.1"/>
</dbReference>
<accession>A0ABU7M035</accession>
<evidence type="ECO:0000313" key="2">
    <source>
        <dbReference type="Proteomes" id="UP001310692"/>
    </source>
</evidence>
<dbReference type="Gene3D" id="3.40.50.300">
    <property type="entry name" value="P-loop containing nucleotide triphosphate hydrolases"/>
    <property type="match status" value="1"/>
</dbReference>
<comment type="caution">
    <text evidence="1">The sequence shown here is derived from an EMBL/GenBank/DDBJ whole genome shotgun (WGS) entry which is preliminary data.</text>
</comment>
<sequence>MTKLDDLLADPGWFPEAMDTGRDTLRFARVSRDGLAKTPFLDQRMAPVISDRRDVRLSEALAAWDADKARKVRMPAFLFHSAFCCSTLLAKALDAPGACLALKEPDILMHLANALRVDEALKRDPARAKRLSAFIFGLLGRQFAKGERVLVKPTNSGNNLITPVREAGAPALLLYGDLRSFLISVIKKGEPCKGFMRLQYNIFSLDPGGLGAIPHRQAMGFTDLQVAALVWRHQMEAFAGALERDRDLASLDFTALLDRPEAVLTAVSRHLKLRHGSARIAAAATGPVFRENSKDAGEAYDPERRERDAAALEATHKDTLDLIEPWAAKLTLSRPASLPLPHPLDIAAR</sequence>
<dbReference type="InterPro" id="IPR027417">
    <property type="entry name" value="P-loop_NTPase"/>
</dbReference>
<dbReference type="Proteomes" id="UP001310692">
    <property type="component" value="Unassembled WGS sequence"/>
</dbReference>
<proteinExistence type="predicted"/>
<name>A0ABU7M035_9PROT</name>
<gene>
    <name evidence="1" type="ORF">V0U35_08015</name>
</gene>
<keyword evidence="2" id="KW-1185">Reference proteome</keyword>
<reference evidence="1 2" key="1">
    <citation type="submission" date="2024-01" db="EMBL/GenBank/DDBJ databases">
        <title>Hyphobacterium bacterium isolated from marine sediment.</title>
        <authorList>
            <person name="Zhao S."/>
        </authorList>
    </citation>
    <scope>NUCLEOTIDE SEQUENCE [LARGE SCALE GENOMIC DNA]</scope>
    <source>
        <strain evidence="1 2">Y60-23</strain>
    </source>
</reference>
<dbReference type="EMBL" id="JAZDRO010000003">
    <property type="protein sequence ID" value="MEE2566625.1"/>
    <property type="molecule type" value="Genomic_DNA"/>
</dbReference>